<sequence>MITGAFTRKDGRKSKTMILEFKQIQSTPTKGGRDEVPRSTSVLTKQNAGGAKGGCAGRKTGRPKVVNQDGDSSPQKKRCCTTKLLVLFRVWKKN</sequence>
<gene>
    <name evidence="2" type="ORF">TNCV_1915301</name>
</gene>
<proteinExistence type="predicted"/>
<name>A0A8X6W0F1_TRICX</name>
<feature type="region of interest" description="Disordered" evidence="1">
    <location>
        <begin position="24"/>
        <end position="76"/>
    </location>
</feature>
<dbReference type="Proteomes" id="UP000887159">
    <property type="component" value="Unassembled WGS sequence"/>
</dbReference>
<evidence type="ECO:0000313" key="3">
    <source>
        <dbReference type="Proteomes" id="UP000887159"/>
    </source>
</evidence>
<evidence type="ECO:0000313" key="2">
    <source>
        <dbReference type="EMBL" id="GFY25780.1"/>
    </source>
</evidence>
<keyword evidence="3" id="KW-1185">Reference proteome</keyword>
<protein>
    <submittedName>
        <fullName evidence="2">Uncharacterized protein</fullName>
    </submittedName>
</protein>
<dbReference type="AlphaFoldDB" id="A0A8X6W0F1"/>
<reference evidence="2" key="1">
    <citation type="submission" date="2020-08" db="EMBL/GenBank/DDBJ databases">
        <title>Multicomponent nature underlies the extraordinary mechanical properties of spider dragline silk.</title>
        <authorList>
            <person name="Kono N."/>
            <person name="Nakamura H."/>
            <person name="Mori M."/>
            <person name="Yoshida Y."/>
            <person name="Ohtoshi R."/>
            <person name="Malay A.D."/>
            <person name="Moran D.A.P."/>
            <person name="Tomita M."/>
            <person name="Numata K."/>
            <person name="Arakawa K."/>
        </authorList>
    </citation>
    <scope>NUCLEOTIDE SEQUENCE</scope>
</reference>
<feature type="compositionally biased region" description="Polar residues" evidence="1">
    <location>
        <begin position="38"/>
        <end position="47"/>
    </location>
</feature>
<dbReference type="EMBL" id="BMAU01021373">
    <property type="protein sequence ID" value="GFY25780.1"/>
    <property type="molecule type" value="Genomic_DNA"/>
</dbReference>
<evidence type="ECO:0000256" key="1">
    <source>
        <dbReference type="SAM" id="MobiDB-lite"/>
    </source>
</evidence>
<organism evidence="2 3">
    <name type="scientific">Trichonephila clavipes</name>
    <name type="common">Golden silk orbweaver</name>
    <name type="synonym">Nephila clavipes</name>
    <dbReference type="NCBI Taxonomy" id="2585209"/>
    <lineage>
        <taxon>Eukaryota</taxon>
        <taxon>Metazoa</taxon>
        <taxon>Ecdysozoa</taxon>
        <taxon>Arthropoda</taxon>
        <taxon>Chelicerata</taxon>
        <taxon>Arachnida</taxon>
        <taxon>Araneae</taxon>
        <taxon>Araneomorphae</taxon>
        <taxon>Entelegynae</taxon>
        <taxon>Araneoidea</taxon>
        <taxon>Nephilidae</taxon>
        <taxon>Trichonephila</taxon>
    </lineage>
</organism>
<comment type="caution">
    <text evidence="2">The sequence shown here is derived from an EMBL/GenBank/DDBJ whole genome shotgun (WGS) entry which is preliminary data.</text>
</comment>
<accession>A0A8X6W0F1</accession>